<dbReference type="Pfam" id="PF10756">
    <property type="entry name" value="bPH_6"/>
    <property type="match status" value="1"/>
</dbReference>
<sequence length="245" mass="26621">MTDDPGLRRYGMRSGIAVEVLVPAATVLIAASLSVVLDVDAPWWLTAAVIAVLLLLSVWVAAAIRRAVTVVHEDHILIRTAFATRRVPWEDVQDIRIERVPGAAEHGLPARVVALYDRDGRRLWLPHLNEREVRPLEAELGFLRDLWVGRRGAGWAPVAEVTAKMNAVTAKTEGHTMTSGTVAALAGGCSAFFALGLFLAVGLTTDVLDGVPEDLMAYALFGTFPAVGLVVYVTSVLRRGRRRRL</sequence>
<dbReference type="Proteomes" id="UP001231701">
    <property type="component" value="Chromosome"/>
</dbReference>
<keyword evidence="1" id="KW-0812">Transmembrane</keyword>
<dbReference type="AlphaFoldDB" id="A0AAX3ZTW1"/>
<feature type="domain" description="Low molecular weight protein antigen 6 PH" evidence="2">
    <location>
        <begin position="67"/>
        <end position="126"/>
    </location>
</feature>
<dbReference type="RefSeq" id="WP_030968476.1">
    <property type="nucleotide sequence ID" value="NZ_CP121271.1"/>
</dbReference>
<accession>A0AAX3ZTW1</accession>
<feature type="transmembrane region" description="Helical" evidence="1">
    <location>
        <begin position="181"/>
        <end position="203"/>
    </location>
</feature>
<gene>
    <name evidence="3" type="ORF">P7W03_34050</name>
</gene>
<keyword evidence="1" id="KW-0472">Membrane</keyword>
<evidence type="ECO:0000313" key="3">
    <source>
        <dbReference type="EMBL" id="WMC90337.1"/>
    </source>
</evidence>
<protein>
    <submittedName>
        <fullName evidence="3">PH domain-containing protein</fullName>
    </submittedName>
</protein>
<feature type="transmembrane region" description="Helical" evidence="1">
    <location>
        <begin position="43"/>
        <end position="64"/>
    </location>
</feature>
<evidence type="ECO:0000313" key="4">
    <source>
        <dbReference type="Proteomes" id="UP001231701"/>
    </source>
</evidence>
<evidence type="ECO:0000256" key="1">
    <source>
        <dbReference type="SAM" id="Phobius"/>
    </source>
</evidence>
<proteinExistence type="predicted"/>
<organism evidence="3 4">
    <name type="scientific">Streptomyces rochei</name>
    <name type="common">Streptomyces parvullus</name>
    <dbReference type="NCBI Taxonomy" id="1928"/>
    <lineage>
        <taxon>Bacteria</taxon>
        <taxon>Bacillati</taxon>
        <taxon>Actinomycetota</taxon>
        <taxon>Actinomycetes</taxon>
        <taxon>Kitasatosporales</taxon>
        <taxon>Streptomycetaceae</taxon>
        <taxon>Streptomyces</taxon>
        <taxon>Streptomyces rochei group</taxon>
    </lineage>
</organism>
<dbReference type="GeneID" id="90947168"/>
<feature type="transmembrane region" description="Helical" evidence="1">
    <location>
        <begin position="215"/>
        <end position="237"/>
    </location>
</feature>
<name>A0AAX3ZTW1_STRRO</name>
<reference evidence="3" key="1">
    <citation type="submission" date="2023-03" db="EMBL/GenBank/DDBJ databases">
        <title>Borrelidin-producing and root-colonizing Streptomyces rochei is a potent biopesticide for soil-borne oomycete-caused plant diseases.</title>
        <authorList>
            <person name="Zhou D."/>
            <person name="Wang X."/>
            <person name="Navarro-Munoz J.C."/>
            <person name="Li W."/>
            <person name="Li J."/>
            <person name="Jiu M."/>
            <person name="Deng S."/>
            <person name="Ye Y."/>
            <person name="Daly P."/>
            <person name="Wei L."/>
        </authorList>
    </citation>
    <scope>NUCLEOTIDE SEQUENCE</scope>
    <source>
        <strain evidence="3">JK1</strain>
    </source>
</reference>
<dbReference type="InterPro" id="IPR019692">
    <property type="entry name" value="CFP-6_PH"/>
</dbReference>
<feature type="transmembrane region" description="Helical" evidence="1">
    <location>
        <begin position="16"/>
        <end position="37"/>
    </location>
</feature>
<keyword evidence="1" id="KW-1133">Transmembrane helix</keyword>
<dbReference type="EMBL" id="CP121271">
    <property type="protein sequence ID" value="WMC90337.1"/>
    <property type="molecule type" value="Genomic_DNA"/>
</dbReference>
<evidence type="ECO:0000259" key="2">
    <source>
        <dbReference type="Pfam" id="PF10756"/>
    </source>
</evidence>